<keyword evidence="3" id="KW-0418">Kinase</keyword>
<dbReference type="GO" id="GO:0006015">
    <property type="term" value="P:5-phosphoribose 1-diphosphate biosynthetic process"/>
    <property type="evidence" value="ECO:0007669"/>
    <property type="project" value="TreeGrafter"/>
</dbReference>
<comment type="caution">
    <text evidence="3">The sequence shown here is derived from an EMBL/GenBank/DDBJ whole genome shotgun (WGS) entry which is preliminary data.</text>
</comment>
<dbReference type="CDD" id="cd06223">
    <property type="entry name" value="PRTases_typeI"/>
    <property type="match status" value="1"/>
</dbReference>
<proteinExistence type="predicted"/>
<keyword evidence="4" id="KW-1185">Reference proteome</keyword>
<dbReference type="GO" id="GO:0004749">
    <property type="term" value="F:ribose phosphate diphosphokinase activity"/>
    <property type="evidence" value="ECO:0007669"/>
    <property type="project" value="UniProtKB-EC"/>
</dbReference>
<dbReference type="GO" id="GO:0002189">
    <property type="term" value="C:ribose phosphate diphosphokinase complex"/>
    <property type="evidence" value="ECO:0007669"/>
    <property type="project" value="TreeGrafter"/>
</dbReference>
<dbReference type="GO" id="GO:0006164">
    <property type="term" value="P:purine nucleotide biosynthetic process"/>
    <property type="evidence" value="ECO:0007669"/>
    <property type="project" value="TreeGrafter"/>
</dbReference>
<dbReference type="EMBL" id="VYGV01000006">
    <property type="protein sequence ID" value="NWF44533.1"/>
    <property type="molecule type" value="Genomic_DNA"/>
</dbReference>
<dbReference type="SMART" id="SM01400">
    <property type="entry name" value="Pribosyltran_N"/>
    <property type="match status" value="1"/>
</dbReference>
<dbReference type="Gene3D" id="3.40.50.2020">
    <property type="match status" value="2"/>
</dbReference>
<keyword evidence="1" id="KW-0545">Nucleotide biosynthesis</keyword>
<dbReference type="NCBIfam" id="TIGR01251">
    <property type="entry name" value="ribP_PPkin"/>
    <property type="match status" value="1"/>
</dbReference>
<dbReference type="EC" id="2.7.6.1" evidence="3"/>
<dbReference type="SUPFAM" id="SSF53271">
    <property type="entry name" value="PRTase-like"/>
    <property type="match status" value="2"/>
</dbReference>
<dbReference type="PANTHER" id="PTHR10210">
    <property type="entry name" value="RIBOSE-PHOSPHATE DIPHOSPHOKINASE FAMILY MEMBER"/>
    <property type="match status" value="1"/>
</dbReference>
<name>A0A7Y8KX06_9BURK</name>
<evidence type="ECO:0000256" key="1">
    <source>
        <dbReference type="ARBA" id="ARBA00022727"/>
    </source>
</evidence>
<evidence type="ECO:0000313" key="3">
    <source>
        <dbReference type="EMBL" id="NWF44533.1"/>
    </source>
</evidence>
<dbReference type="InterPro" id="IPR000836">
    <property type="entry name" value="PRTase_dom"/>
</dbReference>
<sequence>MHPDLSAGCLLCFDDEQTIAQAVAAAVGLALAVIERHRFPDGELRLRLPESLPPRVVFWRGLHQPNEKLVEILLVARTAHQLGAVHLTLVAPYLAYMRQDIAFNPGEAVSQRVIGRFLAGLFDAVITVDPHLHRVATLEEAIPVKDAIVLSGAPLLADHIATQRPDVLLIGPDEESLQWVAQAAARHGWAHGVCRKLRHGDREVDIELPDLPFTGRAVVLMDDVASSGHTLAQAARLLKVAGAASVDVAVTHALFADGAVRLIREAGAGQIWSTDSIPHASNAVSVVPAVAEALRRLADRAH</sequence>
<evidence type="ECO:0000313" key="4">
    <source>
        <dbReference type="Proteomes" id="UP000545507"/>
    </source>
</evidence>
<dbReference type="GO" id="GO:0000287">
    <property type="term" value="F:magnesium ion binding"/>
    <property type="evidence" value="ECO:0007669"/>
    <property type="project" value="InterPro"/>
</dbReference>
<dbReference type="GO" id="GO:0005737">
    <property type="term" value="C:cytoplasm"/>
    <property type="evidence" value="ECO:0007669"/>
    <property type="project" value="TreeGrafter"/>
</dbReference>
<organism evidence="3 4">
    <name type="scientific">Hydrogenophaga aromaticivorans</name>
    <dbReference type="NCBI Taxonomy" id="2610898"/>
    <lineage>
        <taxon>Bacteria</taxon>
        <taxon>Pseudomonadati</taxon>
        <taxon>Pseudomonadota</taxon>
        <taxon>Betaproteobacteria</taxon>
        <taxon>Burkholderiales</taxon>
        <taxon>Comamonadaceae</taxon>
        <taxon>Hydrogenophaga</taxon>
    </lineage>
</organism>
<dbReference type="GO" id="GO:0016301">
    <property type="term" value="F:kinase activity"/>
    <property type="evidence" value="ECO:0007669"/>
    <property type="project" value="UniProtKB-KW"/>
</dbReference>
<dbReference type="Proteomes" id="UP000545507">
    <property type="component" value="Unassembled WGS sequence"/>
</dbReference>
<accession>A0A7Y8KX06</accession>
<dbReference type="InterPro" id="IPR005946">
    <property type="entry name" value="Rib-P_diPkinase"/>
</dbReference>
<dbReference type="AlphaFoldDB" id="A0A7Y8KX06"/>
<dbReference type="InterPro" id="IPR029099">
    <property type="entry name" value="Pribosyltran_N"/>
</dbReference>
<dbReference type="Pfam" id="PF14572">
    <property type="entry name" value="Pribosyl_synth"/>
    <property type="match status" value="1"/>
</dbReference>
<feature type="domain" description="Ribose-phosphate pyrophosphokinase N-terminal" evidence="2">
    <location>
        <begin position="11"/>
        <end position="118"/>
    </location>
</feature>
<reference evidence="3 4" key="1">
    <citation type="submission" date="2019-09" db="EMBL/GenBank/DDBJ databases">
        <title>Hydrogenophaga aromatica sp. nov., isolated from a para-xylene-degrading enrichment culture.</title>
        <authorList>
            <person name="Tancsics A."/>
            <person name="Banerjee S."/>
        </authorList>
    </citation>
    <scope>NUCLEOTIDE SEQUENCE [LARGE SCALE GENOMIC DNA]</scope>
    <source>
        <strain evidence="3 4">D2P1</strain>
    </source>
</reference>
<dbReference type="RefSeq" id="WP_177133805.1">
    <property type="nucleotide sequence ID" value="NZ_VYGV01000006.1"/>
</dbReference>
<dbReference type="PANTHER" id="PTHR10210:SF41">
    <property type="entry name" value="RIBOSE-PHOSPHATE PYROPHOSPHOKINASE 1, CHLOROPLASTIC"/>
    <property type="match status" value="1"/>
</dbReference>
<dbReference type="Pfam" id="PF13793">
    <property type="entry name" value="Pribosyltran_N"/>
    <property type="match status" value="1"/>
</dbReference>
<evidence type="ECO:0000259" key="2">
    <source>
        <dbReference type="Pfam" id="PF13793"/>
    </source>
</evidence>
<dbReference type="InterPro" id="IPR029057">
    <property type="entry name" value="PRTase-like"/>
</dbReference>
<dbReference type="NCBIfam" id="NF005537">
    <property type="entry name" value="PRK07199.1"/>
    <property type="match status" value="1"/>
</dbReference>
<keyword evidence="3" id="KW-0808">Transferase</keyword>
<gene>
    <name evidence="3" type="primary">prs</name>
    <name evidence="3" type="ORF">F3K02_04595</name>
</gene>
<protein>
    <submittedName>
        <fullName evidence="3">Ribose-phosphate diphosphokinase</fullName>
        <ecNumber evidence="3">2.7.6.1</ecNumber>
    </submittedName>
</protein>